<accession>A0A7X2NGN2</accession>
<name>A0A7X2NGN2_9FIRM</name>
<keyword evidence="3 5" id="KW-1133">Transmembrane helix</keyword>
<feature type="transmembrane region" description="Helical" evidence="5">
    <location>
        <begin position="86"/>
        <end position="107"/>
    </location>
</feature>
<dbReference type="PANTHER" id="PTHR13285">
    <property type="entry name" value="ACYLTRANSFERASE"/>
    <property type="match status" value="1"/>
</dbReference>
<dbReference type="InterPro" id="IPR004299">
    <property type="entry name" value="MBOAT_fam"/>
</dbReference>
<evidence type="ECO:0000313" key="7">
    <source>
        <dbReference type="Proteomes" id="UP000461754"/>
    </source>
</evidence>
<proteinExistence type="predicted"/>
<reference evidence="6 7" key="1">
    <citation type="submission" date="2019-08" db="EMBL/GenBank/DDBJ databases">
        <title>In-depth cultivation of the pig gut microbiome towards novel bacterial diversity and tailored functional studies.</title>
        <authorList>
            <person name="Wylensek D."/>
            <person name="Hitch T.C.A."/>
            <person name="Clavel T."/>
        </authorList>
    </citation>
    <scope>NUCLEOTIDE SEQUENCE [LARGE SCALE GENOMIC DNA]</scope>
    <source>
        <strain evidence="6 7">RF-744-FAT-4</strain>
    </source>
</reference>
<evidence type="ECO:0000256" key="3">
    <source>
        <dbReference type="ARBA" id="ARBA00022989"/>
    </source>
</evidence>
<evidence type="ECO:0000256" key="2">
    <source>
        <dbReference type="ARBA" id="ARBA00022692"/>
    </source>
</evidence>
<evidence type="ECO:0000256" key="1">
    <source>
        <dbReference type="ARBA" id="ARBA00004141"/>
    </source>
</evidence>
<dbReference type="GO" id="GO:0016020">
    <property type="term" value="C:membrane"/>
    <property type="evidence" value="ECO:0007669"/>
    <property type="project" value="UniProtKB-SubCell"/>
</dbReference>
<evidence type="ECO:0000256" key="4">
    <source>
        <dbReference type="ARBA" id="ARBA00023136"/>
    </source>
</evidence>
<dbReference type="AlphaFoldDB" id="A0A7X2NGN2"/>
<protein>
    <recommendedName>
        <fullName evidence="8">MBOAT family protein</fullName>
    </recommendedName>
</protein>
<dbReference type="EMBL" id="VUMO01000008">
    <property type="protein sequence ID" value="MSS20103.1"/>
    <property type="molecule type" value="Genomic_DNA"/>
</dbReference>
<organism evidence="6 7">
    <name type="scientific">Pseudoramibacter porci</name>
    <dbReference type="NCBI Taxonomy" id="2606631"/>
    <lineage>
        <taxon>Bacteria</taxon>
        <taxon>Bacillati</taxon>
        <taxon>Bacillota</taxon>
        <taxon>Clostridia</taxon>
        <taxon>Eubacteriales</taxon>
        <taxon>Eubacteriaceae</taxon>
        <taxon>Pseudoramibacter</taxon>
    </lineage>
</organism>
<keyword evidence="4 5" id="KW-0472">Membrane</keyword>
<comment type="subcellular location">
    <subcellularLocation>
        <location evidence="1">Membrane</location>
        <topology evidence="1">Multi-pass membrane protein</topology>
    </subcellularLocation>
</comment>
<dbReference type="InterPro" id="IPR051085">
    <property type="entry name" value="MB_O-acyltransferase"/>
</dbReference>
<dbReference type="Proteomes" id="UP000461754">
    <property type="component" value="Unassembled WGS sequence"/>
</dbReference>
<evidence type="ECO:0008006" key="8">
    <source>
        <dbReference type="Google" id="ProtNLM"/>
    </source>
</evidence>
<dbReference type="GO" id="GO:0016746">
    <property type="term" value="F:acyltransferase activity"/>
    <property type="evidence" value="ECO:0007669"/>
    <property type="project" value="TreeGrafter"/>
</dbReference>
<keyword evidence="2 5" id="KW-0812">Transmembrane</keyword>
<dbReference type="PANTHER" id="PTHR13285:SF23">
    <property type="entry name" value="TEICHOIC ACID D-ALANYLTRANSFERASE"/>
    <property type="match status" value="1"/>
</dbReference>
<dbReference type="Pfam" id="PF03062">
    <property type="entry name" value="MBOAT"/>
    <property type="match status" value="1"/>
</dbReference>
<comment type="caution">
    <text evidence="6">The sequence shown here is derived from an EMBL/GenBank/DDBJ whole genome shotgun (WGS) entry which is preliminary data.</text>
</comment>
<gene>
    <name evidence="6" type="ORF">FYJ52_06795</name>
</gene>
<feature type="transmembrane region" description="Helical" evidence="5">
    <location>
        <begin position="242"/>
        <end position="261"/>
    </location>
</feature>
<sequence>MAYVAQLYLEFSGMIDVTMGTAEVLQIHLPENFRQPFFSRSASEFWRRWHITLGTWLKTYVFFPVSTSHLVVNANRKVRKKYGRQTAKVVTSFLALTPVWLFNGFWHGPKWNYIVYGLYYLAILMAEVMLEPVKKQFYAKTGYSPDRGFFKFLRWVRTLAIIVAGEIIFRANTVSAALLMMGNVFRGPSNVHALFAVSHLDSSDWLAVGFCLALVAIVDVCKEKGVHLFDWLDRLPTSVRWGLSYSLIFALIFLGAYGAGYRKVDMIYAKF</sequence>
<feature type="transmembrane region" description="Helical" evidence="5">
    <location>
        <begin position="159"/>
        <end position="185"/>
    </location>
</feature>
<evidence type="ECO:0000313" key="6">
    <source>
        <dbReference type="EMBL" id="MSS20103.1"/>
    </source>
</evidence>
<keyword evidence="7" id="KW-1185">Reference proteome</keyword>
<evidence type="ECO:0000256" key="5">
    <source>
        <dbReference type="SAM" id="Phobius"/>
    </source>
</evidence>
<feature type="transmembrane region" description="Helical" evidence="5">
    <location>
        <begin position="113"/>
        <end position="130"/>
    </location>
</feature>